<dbReference type="InterPro" id="IPR055403">
    <property type="entry name" value="ARM_KNTC1_1st"/>
</dbReference>
<evidence type="ECO:0000259" key="1">
    <source>
        <dbReference type="Pfam" id="PF10493"/>
    </source>
</evidence>
<evidence type="ECO:0000313" key="5">
    <source>
        <dbReference type="Proteomes" id="UP000002277"/>
    </source>
</evidence>
<dbReference type="EMBL" id="AACZ04070256">
    <property type="status" value="NOT_ANNOTATED_CDS"/>
    <property type="molecule type" value="Genomic_DNA"/>
</dbReference>
<dbReference type="Bgee" id="ENSPTRG00000005582">
    <property type="expression patterns" value="Expressed in bone marrow and 11 other cell types or tissues"/>
</dbReference>
<dbReference type="GeneTree" id="ENSGT00390000007883"/>
<dbReference type="InterPro" id="IPR052802">
    <property type="entry name" value="KNTC1"/>
</dbReference>
<keyword evidence="5" id="KW-1185">Reference proteome</keyword>
<dbReference type="InterPro" id="IPR055402">
    <property type="entry name" value="KNTC1_N"/>
</dbReference>
<feature type="domain" description="KNTC1 N-terminal" evidence="2">
    <location>
        <begin position="187"/>
        <end position="356"/>
    </location>
</feature>
<dbReference type="VGNC" id="VGNC:5444">
    <property type="gene designation" value="KNTC1"/>
</dbReference>
<evidence type="ECO:0000259" key="2">
    <source>
        <dbReference type="Pfam" id="PF24506"/>
    </source>
</evidence>
<dbReference type="PANTHER" id="PTHR15688:SF1">
    <property type="entry name" value="KINETOCHORE-ASSOCIATED PROTEIN 1"/>
    <property type="match status" value="1"/>
</dbReference>
<dbReference type="Pfam" id="PF10493">
    <property type="entry name" value="Rod_C"/>
    <property type="match status" value="1"/>
</dbReference>
<sequence>MWNDIELLTNDDTGSGYLSVGSRKEHGTALYQVDLLVKISSEKASLNPKIQACSLSDGFIIVADQSVILLDSICRSLQLHLVFDTEVDVVGLCQEGKFLLVGERSGNLHLIHVTSKQTLLTNAFVQKANDENRRTYQNLVIEKDGSNEGTYYMLLLTYSGFFCITNLQLLKIQQAIENVDFSTARKGTGNCAFSKWEPDSSKKGMTVKNLIDAEIIKGAKKFQLIDNLLFVLDTDNVLSLWDIYTLTPVWNWPSLHVEEFLLTTEADSPSSVTWQGITNLKLIALTASANKKMKNLMVYSLPTMEILYSLEVSSVSSLVQTGISTDTIYLLEGVCKNDPKLSEDSVSVLVLRCLTEALPENRLSRLLHKHRFAEAESFAIQFGLDVELVYKVKSNHILEKLALSSVDASEQTEWQQLVDDAKENLHKIQDDEFVVNYCLKVQWITYETTQEMLNYAKTRLLKKEDKTALIYSDGLKEVLRAHAKLTTFYGAFGPEKFSGSSWIEFLNNEDDLKDIFLQLKEGNLVCAQYLWLRHRANFESRFDVKMLESLLNSMSASVSLQKLCPWFKNDVIPFVRRTVPEGQIILAKWLEQAARNLELTDKANWPENGLQLAEIFFTAEKTDELGLASSWHWISLKDYQNTEEVCQLRTLVNNLRELITLHRKYNCKLALSDFEKENTTTIVFRMFDKVLAPELIPSILERFIRVYMREHDLQEEELLLLYIEDLLNRCSSKSTSLFETAWEAKAMAVIACLSDTDKPSELFELQEDEALRRVQYLLLSRPIDYSSRMLFVFATSTTTTLGMHQLTFAHRTRALQCLFYLADKETIESLFKKPIEEVKSYLRCITFLASFETLNIPITYELFCNSPKEGMIKGLWKNHSHESMAVRLVTELCLEYKIYDLQLWNGLLQKLLGFNMIPYLRKVLKAISSIHSLWQVPYFSKAWQRVIQIPLLSASCPLSPDQLSDCSESLIAVLECPVSDDLDLIGVARQYIQLELPAFALACLMLMPHSEKRHQQIKNFLGSCDPQVILKQLEEHMNTGQLAGFSHQIRSLILNNIINKKEFGILAKTKYFQMLKMHAMNTNNITELVNYLANDLSLDEASVLITEYSKHCGKPVPPDAAPCEILKMFLSGLS</sequence>
<dbReference type="InterPro" id="IPR036322">
    <property type="entry name" value="WD40_repeat_dom_sf"/>
</dbReference>
<accession>A0A2J8MD26</accession>
<protein>
    <submittedName>
        <fullName evidence="4">Kinetochore associated 1</fullName>
    </submittedName>
</protein>
<name>A0A2I3SMV8_PANTR</name>
<feature type="domain" description="RZZ complex subunit KNTC1/ROD C-terminal" evidence="1">
    <location>
        <begin position="754"/>
        <end position="1054"/>
    </location>
</feature>
<dbReference type="Ensembl" id="ENSPTRT00000092650.1">
    <property type="protein sequence ID" value="ENSPTRP00000078347.1"/>
    <property type="gene ID" value="ENSPTRG00000005582.6"/>
</dbReference>
<dbReference type="SUPFAM" id="SSF50978">
    <property type="entry name" value="WD40 repeat-like"/>
    <property type="match status" value="1"/>
</dbReference>
<evidence type="ECO:0000313" key="6">
    <source>
        <dbReference type="VGNC" id="VGNC:5444"/>
    </source>
</evidence>
<evidence type="ECO:0000313" key="4">
    <source>
        <dbReference type="Ensembl" id="ENSPTRP00000078347.1"/>
    </source>
</evidence>
<gene>
    <name evidence="4 6" type="primary">KNTC1</name>
</gene>
<dbReference type="Proteomes" id="UP000002277">
    <property type="component" value="Chromosome 12"/>
</dbReference>
<dbReference type="Pfam" id="PF24520">
    <property type="entry name" value="ARM_KNTC1_1st"/>
    <property type="match status" value="1"/>
</dbReference>
<organism evidence="4 5">
    <name type="scientific">Pan troglodytes</name>
    <name type="common">Chimpanzee</name>
    <dbReference type="NCBI Taxonomy" id="9598"/>
    <lineage>
        <taxon>Eukaryota</taxon>
        <taxon>Metazoa</taxon>
        <taxon>Chordata</taxon>
        <taxon>Craniata</taxon>
        <taxon>Vertebrata</taxon>
        <taxon>Euteleostomi</taxon>
        <taxon>Mammalia</taxon>
        <taxon>Eutheria</taxon>
        <taxon>Euarchontoglires</taxon>
        <taxon>Primates</taxon>
        <taxon>Haplorrhini</taxon>
        <taxon>Catarrhini</taxon>
        <taxon>Hominidae</taxon>
        <taxon>Pan</taxon>
    </lineage>
</organism>
<dbReference type="PANTHER" id="PTHR15688">
    <property type="entry name" value="KINETOCHORE-ASSOCIATED PROTEIN 1"/>
    <property type="match status" value="1"/>
</dbReference>
<reference evidence="4" key="3">
    <citation type="submission" date="2025-09" db="UniProtKB">
        <authorList>
            <consortium name="Ensembl"/>
        </authorList>
    </citation>
    <scope>IDENTIFICATION</scope>
</reference>
<dbReference type="Pfam" id="PF24506">
    <property type="entry name" value="KNTC1_N"/>
    <property type="match status" value="2"/>
</dbReference>
<feature type="domain" description="KNTC1 first ARM-repeats" evidence="3">
    <location>
        <begin position="365"/>
        <end position="610"/>
    </location>
</feature>
<evidence type="ECO:0000259" key="3">
    <source>
        <dbReference type="Pfam" id="PF24520"/>
    </source>
</evidence>
<reference evidence="4 5" key="1">
    <citation type="journal article" date="2005" name="Nature">
        <title>Initial sequence of the chimpanzee genome and comparison with the human genome.</title>
        <authorList>
            <consortium name="Chimpanzee sequencing and analysis consortium"/>
        </authorList>
    </citation>
    <scope>NUCLEOTIDE SEQUENCE [LARGE SCALE GENOMIC DNA]</scope>
</reference>
<reference evidence="4" key="2">
    <citation type="submission" date="2025-08" db="UniProtKB">
        <authorList>
            <consortium name="Ensembl"/>
        </authorList>
    </citation>
    <scope>IDENTIFICATION</scope>
</reference>
<dbReference type="AlphaFoldDB" id="A0A2I3SMV8"/>
<dbReference type="InterPro" id="IPR019527">
    <property type="entry name" value="RZZ-complex_KNTC1/ROD_C"/>
</dbReference>
<feature type="domain" description="KNTC1 N-terminal" evidence="2">
    <location>
        <begin position="18"/>
        <end position="185"/>
    </location>
</feature>
<proteinExistence type="predicted"/>
<accession>A0A2I3SMV8</accession>